<sequence>VPVIDSDPETVEKSESLGDMCVNGSDTDDTVIYSPAKRIFSEDEDKKNLTSVMYNTDAQSSVTSATASSGRKRPIDEDFSFHKKQCLEEPGPC</sequence>
<name>A0AAN8X175_HALRR</name>
<protein>
    <submittedName>
        <fullName evidence="2">Uncharacterized protein</fullName>
    </submittedName>
</protein>
<dbReference type="Proteomes" id="UP001381693">
    <property type="component" value="Unassembled WGS sequence"/>
</dbReference>
<feature type="non-terminal residue" evidence="2">
    <location>
        <position position="1"/>
    </location>
</feature>
<dbReference type="AlphaFoldDB" id="A0AAN8X175"/>
<dbReference type="EMBL" id="JAXCGZ010013540">
    <property type="protein sequence ID" value="KAK7072333.1"/>
    <property type="molecule type" value="Genomic_DNA"/>
</dbReference>
<evidence type="ECO:0000256" key="1">
    <source>
        <dbReference type="SAM" id="MobiDB-lite"/>
    </source>
</evidence>
<reference evidence="2 3" key="1">
    <citation type="submission" date="2023-11" db="EMBL/GenBank/DDBJ databases">
        <title>Halocaridina rubra genome assembly.</title>
        <authorList>
            <person name="Smith C."/>
        </authorList>
    </citation>
    <scope>NUCLEOTIDE SEQUENCE [LARGE SCALE GENOMIC DNA]</scope>
    <source>
        <strain evidence="2">EP-1</strain>
        <tissue evidence="2">Whole</tissue>
    </source>
</reference>
<keyword evidence="3" id="KW-1185">Reference proteome</keyword>
<proteinExistence type="predicted"/>
<comment type="caution">
    <text evidence="2">The sequence shown here is derived from an EMBL/GenBank/DDBJ whole genome shotgun (WGS) entry which is preliminary data.</text>
</comment>
<evidence type="ECO:0000313" key="2">
    <source>
        <dbReference type="EMBL" id="KAK7072333.1"/>
    </source>
</evidence>
<organism evidence="2 3">
    <name type="scientific">Halocaridina rubra</name>
    <name type="common">Hawaiian red shrimp</name>
    <dbReference type="NCBI Taxonomy" id="373956"/>
    <lineage>
        <taxon>Eukaryota</taxon>
        <taxon>Metazoa</taxon>
        <taxon>Ecdysozoa</taxon>
        <taxon>Arthropoda</taxon>
        <taxon>Crustacea</taxon>
        <taxon>Multicrustacea</taxon>
        <taxon>Malacostraca</taxon>
        <taxon>Eumalacostraca</taxon>
        <taxon>Eucarida</taxon>
        <taxon>Decapoda</taxon>
        <taxon>Pleocyemata</taxon>
        <taxon>Caridea</taxon>
        <taxon>Atyoidea</taxon>
        <taxon>Atyidae</taxon>
        <taxon>Halocaridina</taxon>
    </lineage>
</organism>
<accession>A0AAN8X175</accession>
<gene>
    <name evidence="2" type="ORF">SK128_027181</name>
</gene>
<feature type="region of interest" description="Disordered" evidence="1">
    <location>
        <begin position="1"/>
        <end position="23"/>
    </location>
</feature>
<evidence type="ECO:0000313" key="3">
    <source>
        <dbReference type="Proteomes" id="UP001381693"/>
    </source>
</evidence>